<dbReference type="InterPro" id="IPR001647">
    <property type="entry name" value="HTH_TetR"/>
</dbReference>
<keyword evidence="1" id="KW-0805">Transcription regulation</keyword>
<evidence type="ECO:0000313" key="6">
    <source>
        <dbReference type="EMBL" id="MCS7476622.1"/>
    </source>
</evidence>
<protein>
    <submittedName>
        <fullName evidence="6">TetR/AcrR family transcriptional regulator</fullName>
    </submittedName>
</protein>
<evidence type="ECO:0000256" key="3">
    <source>
        <dbReference type="ARBA" id="ARBA00023163"/>
    </source>
</evidence>
<keyword evidence="7" id="KW-1185">Reference proteome</keyword>
<dbReference type="PANTHER" id="PTHR30055:SF151">
    <property type="entry name" value="TRANSCRIPTIONAL REGULATORY PROTEIN"/>
    <property type="match status" value="1"/>
</dbReference>
<evidence type="ECO:0000256" key="2">
    <source>
        <dbReference type="ARBA" id="ARBA00023125"/>
    </source>
</evidence>
<evidence type="ECO:0000256" key="1">
    <source>
        <dbReference type="ARBA" id="ARBA00023015"/>
    </source>
</evidence>
<accession>A0A9X2VHL0</accession>
<keyword evidence="2 4" id="KW-0238">DNA-binding</keyword>
<dbReference type="Pfam" id="PF00440">
    <property type="entry name" value="TetR_N"/>
    <property type="match status" value="1"/>
</dbReference>
<evidence type="ECO:0000259" key="5">
    <source>
        <dbReference type="PROSITE" id="PS50977"/>
    </source>
</evidence>
<dbReference type="SUPFAM" id="SSF48498">
    <property type="entry name" value="Tetracyclin repressor-like, C-terminal domain"/>
    <property type="match status" value="1"/>
</dbReference>
<dbReference type="SUPFAM" id="SSF46689">
    <property type="entry name" value="Homeodomain-like"/>
    <property type="match status" value="1"/>
</dbReference>
<dbReference type="InterPro" id="IPR009057">
    <property type="entry name" value="Homeodomain-like_sf"/>
</dbReference>
<dbReference type="AlphaFoldDB" id="A0A9X2VHL0"/>
<dbReference type="Gene3D" id="1.10.10.60">
    <property type="entry name" value="Homeodomain-like"/>
    <property type="match status" value="1"/>
</dbReference>
<sequence length="291" mass="32261">MVLEAGDPERSVELLWGDKPLPGRGPKPALTLDGVVAAAVEVADEEGLSALSMRRVAEKVGFTTMSLYRYVPGKAELLDLMQDAVAAEIVLPDRGLDWREGLTFSARQDWELYQRHPWMVQVTSTRSVPGPHYMAELEARLRVLERTGLSGRETMAVANLVSQYVEGAARRAAEAQQAERTTGVSMEEWWSSRVSLWGHLTEDRYPTLARVWMAGGYDGMVDDFEFGLRRVLDGIAVLVQGRDETPDRDETAAGCVTCGRPVEKPATGRPKEYCSRACQQKAYRARQASGQ</sequence>
<dbReference type="Proteomes" id="UP001141259">
    <property type="component" value="Unassembled WGS sequence"/>
</dbReference>
<comment type="caution">
    <text evidence="6">The sequence shown here is derived from an EMBL/GenBank/DDBJ whole genome shotgun (WGS) entry which is preliminary data.</text>
</comment>
<dbReference type="GO" id="GO:0045892">
    <property type="term" value="P:negative regulation of DNA-templated transcription"/>
    <property type="evidence" value="ECO:0007669"/>
    <property type="project" value="InterPro"/>
</dbReference>
<dbReference type="PANTHER" id="PTHR30055">
    <property type="entry name" value="HTH-TYPE TRANSCRIPTIONAL REGULATOR RUTR"/>
    <property type="match status" value="1"/>
</dbReference>
<evidence type="ECO:0000313" key="7">
    <source>
        <dbReference type="Proteomes" id="UP001141259"/>
    </source>
</evidence>
<feature type="domain" description="HTH tetR-type" evidence="5">
    <location>
        <begin position="29"/>
        <end position="89"/>
    </location>
</feature>
<dbReference type="Gene3D" id="1.10.357.10">
    <property type="entry name" value="Tetracycline Repressor, domain 2"/>
    <property type="match status" value="1"/>
</dbReference>
<dbReference type="InterPro" id="IPR036271">
    <property type="entry name" value="Tet_transcr_reg_TetR-rel_C_sf"/>
</dbReference>
<reference evidence="6" key="1">
    <citation type="submission" date="2022-08" db="EMBL/GenBank/DDBJ databases">
        <authorList>
            <person name="Tistechok S."/>
            <person name="Samborskyy M."/>
            <person name="Roman I."/>
        </authorList>
    </citation>
    <scope>NUCLEOTIDE SEQUENCE</scope>
    <source>
        <strain evidence="6">DSM 103496</strain>
    </source>
</reference>
<dbReference type="InterPro" id="IPR050109">
    <property type="entry name" value="HTH-type_TetR-like_transc_reg"/>
</dbReference>
<organism evidence="6 7">
    <name type="scientific">Umezawaea endophytica</name>
    <dbReference type="NCBI Taxonomy" id="1654476"/>
    <lineage>
        <taxon>Bacteria</taxon>
        <taxon>Bacillati</taxon>
        <taxon>Actinomycetota</taxon>
        <taxon>Actinomycetes</taxon>
        <taxon>Pseudonocardiales</taxon>
        <taxon>Pseudonocardiaceae</taxon>
        <taxon>Umezawaea</taxon>
    </lineage>
</organism>
<dbReference type="InterPro" id="IPR004111">
    <property type="entry name" value="Repressor_TetR_C"/>
</dbReference>
<dbReference type="PROSITE" id="PS50977">
    <property type="entry name" value="HTH_TETR_2"/>
    <property type="match status" value="1"/>
</dbReference>
<dbReference type="EMBL" id="JANYMP010000002">
    <property type="protein sequence ID" value="MCS7476622.1"/>
    <property type="molecule type" value="Genomic_DNA"/>
</dbReference>
<keyword evidence="3" id="KW-0804">Transcription</keyword>
<dbReference type="GO" id="GO:0000976">
    <property type="term" value="F:transcription cis-regulatory region binding"/>
    <property type="evidence" value="ECO:0007669"/>
    <property type="project" value="TreeGrafter"/>
</dbReference>
<name>A0A9X2VHL0_9PSEU</name>
<gene>
    <name evidence="6" type="ORF">NZH93_07140</name>
</gene>
<proteinExistence type="predicted"/>
<dbReference type="RefSeq" id="WP_259622106.1">
    <property type="nucleotide sequence ID" value="NZ_JANYMP010000002.1"/>
</dbReference>
<evidence type="ECO:0000256" key="4">
    <source>
        <dbReference type="PROSITE-ProRule" id="PRU00335"/>
    </source>
</evidence>
<dbReference type="GO" id="GO:0003700">
    <property type="term" value="F:DNA-binding transcription factor activity"/>
    <property type="evidence" value="ECO:0007669"/>
    <property type="project" value="TreeGrafter"/>
</dbReference>
<feature type="DNA-binding region" description="H-T-H motif" evidence="4">
    <location>
        <begin position="52"/>
        <end position="71"/>
    </location>
</feature>
<dbReference type="Pfam" id="PF02909">
    <property type="entry name" value="TetR_C_1"/>
    <property type="match status" value="1"/>
</dbReference>